<evidence type="ECO:0000256" key="4">
    <source>
        <dbReference type="ARBA" id="ARBA00022989"/>
    </source>
</evidence>
<evidence type="ECO:0000256" key="3">
    <source>
        <dbReference type="ARBA" id="ARBA00022692"/>
    </source>
</evidence>
<dbReference type="Pfam" id="PF12704">
    <property type="entry name" value="MacB_PCD"/>
    <property type="match status" value="1"/>
</dbReference>
<feature type="transmembrane region" description="Helical" evidence="6">
    <location>
        <begin position="365"/>
        <end position="389"/>
    </location>
</feature>
<keyword evidence="2" id="KW-1003">Cell membrane</keyword>
<comment type="subcellular location">
    <subcellularLocation>
        <location evidence="1">Cell membrane</location>
        <topology evidence="1">Multi-pass membrane protein</topology>
    </subcellularLocation>
</comment>
<feature type="transmembrane region" description="Helical" evidence="6">
    <location>
        <begin position="311"/>
        <end position="336"/>
    </location>
</feature>
<feature type="transmembrane region" description="Helical" evidence="6">
    <location>
        <begin position="401"/>
        <end position="421"/>
    </location>
</feature>
<dbReference type="InterPro" id="IPR025857">
    <property type="entry name" value="MacB_PCD"/>
</dbReference>
<sequence length="438" mass="47385">MFGYYLELAIRSLKRSPGLTALMVLAIGFGVAASMTSWSVFRAVSGDPIPWKSSQLFVPQIDTWGPNGRSADGDPPNAMDYTDAVALMRDHRAKLQSAMYEISPSIVPADAAKHPINVSGHAVYSEFFPMLDVPFKYGTGWSARDDQNRAQVVVINSKLNQKLFGGANSVGKSINLERQDYRVVGVLNDWNPQPRFYDVVNSGGFSTEGDAVFMPFQTAIQAAIPNDGNTNCNAVPKESGFVGLQHSSCVWIAYMAELDSASAVTAYRNYLNGYARDQQQAGRFSWAPNNRLRNLPAWLDSQHIVPSDTKVSLLVAFGLLLVCLVNTVGLLLAKFLRRSSEIGVRRALGAPRAAIYTQFLTEAGIVGAAGGVLGLLLTAVGVASVGWVLPKDIAALARLDVSLLLLTLLVAVIATMLAGLYPTYRASRVQPAWQLKSN</sequence>
<evidence type="ECO:0000259" key="7">
    <source>
        <dbReference type="Pfam" id="PF02687"/>
    </source>
</evidence>
<dbReference type="EMBL" id="FOSR01000003">
    <property type="protein sequence ID" value="SFK52295.1"/>
    <property type="molecule type" value="Genomic_DNA"/>
</dbReference>
<gene>
    <name evidence="9" type="ORF">SAMN05192579_103294</name>
</gene>
<keyword evidence="4 6" id="KW-1133">Transmembrane helix</keyword>
<dbReference type="InterPro" id="IPR050250">
    <property type="entry name" value="Macrolide_Exporter_MacB"/>
</dbReference>
<keyword evidence="3 6" id="KW-0812">Transmembrane</keyword>
<reference evidence="10" key="1">
    <citation type="submission" date="2016-10" db="EMBL/GenBank/DDBJ databases">
        <authorList>
            <person name="Varghese N."/>
            <person name="Submissions S."/>
        </authorList>
    </citation>
    <scope>NUCLEOTIDE SEQUENCE [LARGE SCALE GENOMIC DNA]</scope>
    <source>
        <strain evidence="10">MO64</strain>
    </source>
</reference>
<protein>
    <submittedName>
        <fullName evidence="9">Putative ABC transport system permease protein</fullName>
    </submittedName>
</protein>
<organism evidence="9 10">
    <name type="scientific">Rhodanobacter glycinis</name>
    <dbReference type="NCBI Taxonomy" id="582702"/>
    <lineage>
        <taxon>Bacteria</taxon>
        <taxon>Pseudomonadati</taxon>
        <taxon>Pseudomonadota</taxon>
        <taxon>Gammaproteobacteria</taxon>
        <taxon>Lysobacterales</taxon>
        <taxon>Rhodanobacteraceae</taxon>
        <taxon>Rhodanobacter</taxon>
    </lineage>
</organism>
<dbReference type="PANTHER" id="PTHR30572:SF18">
    <property type="entry name" value="ABC-TYPE MACROLIDE FAMILY EXPORT SYSTEM PERMEASE COMPONENT 2"/>
    <property type="match status" value="1"/>
</dbReference>
<feature type="transmembrane region" description="Helical" evidence="6">
    <location>
        <begin position="21"/>
        <end position="41"/>
    </location>
</feature>
<feature type="domain" description="ABC3 transporter permease C-terminal" evidence="7">
    <location>
        <begin position="314"/>
        <end position="431"/>
    </location>
</feature>
<proteinExistence type="predicted"/>
<keyword evidence="10" id="KW-1185">Reference proteome</keyword>
<evidence type="ECO:0000313" key="10">
    <source>
        <dbReference type="Proteomes" id="UP000198725"/>
    </source>
</evidence>
<dbReference type="GO" id="GO:0022857">
    <property type="term" value="F:transmembrane transporter activity"/>
    <property type="evidence" value="ECO:0007669"/>
    <property type="project" value="TreeGrafter"/>
</dbReference>
<dbReference type="RefSeq" id="WP_092702247.1">
    <property type="nucleotide sequence ID" value="NZ_FOSR01000003.1"/>
</dbReference>
<keyword evidence="5 6" id="KW-0472">Membrane</keyword>
<evidence type="ECO:0000256" key="2">
    <source>
        <dbReference type="ARBA" id="ARBA00022475"/>
    </source>
</evidence>
<dbReference type="Proteomes" id="UP000198725">
    <property type="component" value="Unassembled WGS sequence"/>
</dbReference>
<evidence type="ECO:0000313" key="9">
    <source>
        <dbReference type="EMBL" id="SFK52295.1"/>
    </source>
</evidence>
<evidence type="ECO:0000256" key="5">
    <source>
        <dbReference type="ARBA" id="ARBA00023136"/>
    </source>
</evidence>
<dbReference type="InterPro" id="IPR003838">
    <property type="entry name" value="ABC3_permease_C"/>
</dbReference>
<accession>A0A1I4A7H7</accession>
<evidence type="ECO:0000259" key="8">
    <source>
        <dbReference type="Pfam" id="PF12704"/>
    </source>
</evidence>
<evidence type="ECO:0000256" key="1">
    <source>
        <dbReference type="ARBA" id="ARBA00004651"/>
    </source>
</evidence>
<dbReference type="Pfam" id="PF02687">
    <property type="entry name" value="FtsX"/>
    <property type="match status" value="1"/>
</dbReference>
<feature type="domain" description="MacB-like periplasmic core" evidence="8">
    <location>
        <begin position="20"/>
        <end position="226"/>
    </location>
</feature>
<dbReference type="AlphaFoldDB" id="A0A1I4A7H7"/>
<dbReference type="GO" id="GO:0005886">
    <property type="term" value="C:plasma membrane"/>
    <property type="evidence" value="ECO:0007669"/>
    <property type="project" value="UniProtKB-SubCell"/>
</dbReference>
<name>A0A1I4A7H7_9GAMM</name>
<dbReference type="PANTHER" id="PTHR30572">
    <property type="entry name" value="MEMBRANE COMPONENT OF TRANSPORTER-RELATED"/>
    <property type="match status" value="1"/>
</dbReference>
<evidence type="ECO:0000256" key="6">
    <source>
        <dbReference type="SAM" id="Phobius"/>
    </source>
</evidence>